<feature type="domain" description="RanBP2-type" evidence="6">
    <location>
        <begin position="64"/>
        <end position="94"/>
    </location>
</feature>
<evidence type="ECO:0000259" key="6">
    <source>
        <dbReference type="PROSITE" id="PS50199"/>
    </source>
</evidence>
<accession>A0ABT5BAU5</accession>
<dbReference type="RefSeq" id="WP_272001321.1">
    <property type="nucleotide sequence ID" value="NZ_JAQNDN010000014.1"/>
</dbReference>
<dbReference type="EMBL" id="JAQNDN010000014">
    <property type="protein sequence ID" value="MDC0671217.1"/>
    <property type="molecule type" value="Genomic_DNA"/>
</dbReference>
<proteinExistence type="predicted"/>
<evidence type="ECO:0000256" key="3">
    <source>
        <dbReference type="ARBA" id="ARBA00022833"/>
    </source>
</evidence>
<dbReference type="PROSITE" id="PS01358">
    <property type="entry name" value="ZF_RANBP2_1"/>
    <property type="match status" value="1"/>
</dbReference>
<organism evidence="7 8">
    <name type="scientific">Nannocystis radixulma</name>
    <dbReference type="NCBI Taxonomy" id="2995305"/>
    <lineage>
        <taxon>Bacteria</taxon>
        <taxon>Pseudomonadati</taxon>
        <taxon>Myxococcota</taxon>
        <taxon>Polyangia</taxon>
        <taxon>Nannocystales</taxon>
        <taxon>Nannocystaceae</taxon>
        <taxon>Nannocystis</taxon>
    </lineage>
</organism>
<protein>
    <recommendedName>
        <fullName evidence="6">RanBP2-type domain-containing protein</fullName>
    </recommendedName>
</protein>
<evidence type="ECO:0000256" key="5">
    <source>
        <dbReference type="SAM" id="Phobius"/>
    </source>
</evidence>
<feature type="transmembrane region" description="Helical" evidence="5">
    <location>
        <begin position="120"/>
        <end position="137"/>
    </location>
</feature>
<dbReference type="InterPro" id="IPR001876">
    <property type="entry name" value="Znf_RanBP2"/>
</dbReference>
<keyword evidence="8" id="KW-1185">Reference proteome</keyword>
<evidence type="ECO:0000313" key="8">
    <source>
        <dbReference type="Proteomes" id="UP001217838"/>
    </source>
</evidence>
<feature type="region of interest" description="Disordered" evidence="4">
    <location>
        <begin position="22"/>
        <end position="44"/>
    </location>
</feature>
<reference evidence="7 8" key="1">
    <citation type="submission" date="2022-11" db="EMBL/GenBank/DDBJ databases">
        <title>Minimal conservation of predation-associated metabolite biosynthetic gene clusters underscores biosynthetic potential of Myxococcota including descriptions for ten novel species: Archangium lansinium sp. nov., Myxococcus landrumus sp. nov., Nannocystis bai.</title>
        <authorList>
            <person name="Ahearne A."/>
            <person name="Stevens C."/>
            <person name="Dowd S."/>
        </authorList>
    </citation>
    <scope>NUCLEOTIDE SEQUENCE [LARGE SCALE GENOMIC DNA]</scope>
    <source>
        <strain evidence="7 8">NCELM</strain>
    </source>
</reference>
<gene>
    <name evidence="7" type="ORF">POL58_25900</name>
</gene>
<comment type="caution">
    <text evidence="7">The sequence shown here is derived from an EMBL/GenBank/DDBJ whole genome shotgun (WGS) entry which is preliminary data.</text>
</comment>
<dbReference type="SMART" id="SM00547">
    <property type="entry name" value="ZnF_RBZ"/>
    <property type="match status" value="2"/>
</dbReference>
<feature type="region of interest" description="Disordered" evidence="4">
    <location>
        <begin position="85"/>
        <end position="105"/>
    </location>
</feature>
<keyword evidence="2" id="KW-0863">Zinc-finger</keyword>
<sequence>MSSEVTAWGKWDCTRCGQRDISGRDKRCPSCGDPREQHELDAMRPPDDFDAAAITAPDELSLAHDGPDWSCRYCGSNNRASAPTCESCGGGRDGTPPPPAPEPAARSSWLRRLLSHPRRWIAGVLLALVALIAWCTIDHEFAGKVVGLRWTHTTTLQR</sequence>
<keyword evidence="1" id="KW-0479">Metal-binding</keyword>
<dbReference type="Proteomes" id="UP001217838">
    <property type="component" value="Unassembled WGS sequence"/>
</dbReference>
<keyword evidence="5" id="KW-1133">Transmembrane helix</keyword>
<evidence type="ECO:0000256" key="2">
    <source>
        <dbReference type="ARBA" id="ARBA00022771"/>
    </source>
</evidence>
<evidence type="ECO:0000256" key="4">
    <source>
        <dbReference type="SAM" id="MobiDB-lite"/>
    </source>
</evidence>
<keyword evidence="5" id="KW-0472">Membrane</keyword>
<evidence type="ECO:0000313" key="7">
    <source>
        <dbReference type="EMBL" id="MDC0671217.1"/>
    </source>
</evidence>
<keyword evidence="3" id="KW-0862">Zinc</keyword>
<dbReference type="PROSITE" id="PS50199">
    <property type="entry name" value="ZF_RANBP2_2"/>
    <property type="match status" value="1"/>
</dbReference>
<name>A0ABT5BAU5_9BACT</name>
<keyword evidence="5" id="KW-0812">Transmembrane</keyword>
<evidence type="ECO:0000256" key="1">
    <source>
        <dbReference type="ARBA" id="ARBA00022723"/>
    </source>
</evidence>